<dbReference type="Pfam" id="PF00764">
    <property type="entry name" value="Arginosuc_synth"/>
    <property type="match status" value="1"/>
</dbReference>
<feature type="binding site" evidence="15">
    <location>
        <position position="99"/>
    </location>
    <ligand>
        <name>L-citrulline</name>
        <dbReference type="ChEBI" id="CHEBI:57743"/>
    </ligand>
</feature>
<dbReference type="GO" id="GO:0000053">
    <property type="term" value="P:argininosuccinate metabolic process"/>
    <property type="evidence" value="ECO:0007669"/>
    <property type="project" value="TreeGrafter"/>
</dbReference>
<evidence type="ECO:0000259" key="16">
    <source>
        <dbReference type="Pfam" id="PF00764"/>
    </source>
</evidence>
<dbReference type="AlphaFoldDB" id="A0A840W5V2"/>
<dbReference type="GO" id="GO:0042803">
    <property type="term" value="F:protein homodimerization activity"/>
    <property type="evidence" value="ECO:0007669"/>
    <property type="project" value="InterPro"/>
</dbReference>
<keyword evidence="9 15" id="KW-0436">Ligase</keyword>
<feature type="binding site" evidence="15">
    <location>
        <position position="135"/>
    </location>
    <ligand>
        <name>L-citrulline</name>
        <dbReference type="ChEBI" id="CHEBI:57743"/>
    </ligand>
</feature>
<dbReference type="PROSITE" id="PS00565">
    <property type="entry name" value="ARGININOSUCCIN_SYN_2"/>
    <property type="match status" value="1"/>
</dbReference>
<keyword evidence="10 15" id="KW-0028">Amino-acid biosynthesis</keyword>
<dbReference type="InterPro" id="IPR024073">
    <property type="entry name" value="AS_multimer_C_tail"/>
</dbReference>
<dbReference type="HAMAP" id="MF_00581">
    <property type="entry name" value="Arg_succ_synth_type2"/>
    <property type="match status" value="1"/>
</dbReference>
<feature type="binding site" evidence="15">
    <location>
        <position position="43"/>
    </location>
    <ligand>
        <name>ATP</name>
        <dbReference type="ChEBI" id="CHEBI:30616"/>
    </ligand>
</feature>
<gene>
    <name evidence="15" type="primary">argG</name>
    <name evidence="18" type="ORF">HNR07_003496</name>
</gene>
<dbReference type="InterPro" id="IPR023434">
    <property type="entry name" value="Arginosuc_synth_type_1_subfam"/>
</dbReference>
<evidence type="ECO:0000256" key="9">
    <source>
        <dbReference type="ARBA" id="ARBA00022598"/>
    </source>
</evidence>
<evidence type="ECO:0000256" key="3">
    <source>
        <dbReference type="ARBA" id="ARBA00009088"/>
    </source>
</evidence>
<dbReference type="Gene3D" id="3.40.50.620">
    <property type="entry name" value="HUPs"/>
    <property type="match status" value="1"/>
</dbReference>
<dbReference type="PANTHER" id="PTHR11587">
    <property type="entry name" value="ARGININOSUCCINATE SYNTHASE"/>
    <property type="match status" value="1"/>
</dbReference>
<keyword evidence="7 15" id="KW-0963">Cytoplasm</keyword>
<dbReference type="GO" id="GO:0004055">
    <property type="term" value="F:argininosuccinate synthase activity"/>
    <property type="evidence" value="ECO:0007669"/>
    <property type="project" value="UniProtKB-UniRule"/>
</dbReference>
<feature type="domain" description="Arginosuccinate synthase C-terminal" evidence="17">
    <location>
        <begin position="191"/>
        <end position="407"/>
    </location>
</feature>
<evidence type="ECO:0000256" key="14">
    <source>
        <dbReference type="ARBA" id="ARBA00049077"/>
    </source>
</evidence>
<evidence type="ECO:0000256" key="6">
    <source>
        <dbReference type="ARBA" id="ARBA00014810"/>
    </source>
</evidence>
<dbReference type="Proteomes" id="UP000579647">
    <property type="component" value="Unassembled WGS sequence"/>
</dbReference>
<feature type="binding site" evidence="15">
    <location>
        <position position="131"/>
    </location>
    <ligand>
        <name>L-aspartate</name>
        <dbReference type="ChEBI" id="CHEBI:29991"/>
    </ligand>
</feature>
<feature type="binding site" evidence="15">
    <location>
        <position position="139"/>
    </location>
    <ligand>
        <name>L-citrulline</name>
        <dbReference type="ChEBI" id="CHEBI:57743"/>
    </ligand>
</feature>
<reference evidence="18 19" key="1">
    <citation type="submission" date="2020-08" db="EMBL/GenBank/DDBJ databases">
        <title>Sequencing the genomes of 1000 actinobacteria strains.</title>
        <authorList>
            <person name="Klenk H.-P."/>
        </authorList>
    </citation>
    <scope>NUCLEOTIDE SEQUENCE [LARGE SCALE GENOMIC DNA]</scope>
    <source>
        <strain evidence="18 19">DSM 44598</strain>
    </source>
</reference>
<feature type="binding site" evidence="15">
    <location>
        <position position="192"/>
    </location>
    <ligand>
        <name>L-citrulline</name>
        <dbReference type="ChEBI" id="CHEBI:57743"/>
    </ligand>
</feature>
<comment type="pathway">
    <text evidence="2 15">Amino-acid biosynthesis; L-arginine biosynthesis; L-arginine from L-ornithine and carbamoyl phosphate: step 2/3.</text>
</comment>
<dbReference type="SUPFAM" id="SSF69864">
    <property type="entry name" value="Argininosuccinate synthetase, C-terminal domain"/>
    <property type="match status" value="1"/>
</dbReference>
<feature type="binding site" evidence="15">
    <location>
        <position position="131"/>
    </location>
    <ligand>
        <name>ATP</name>
        <dbReference type="ChEBI" id="CHEBI:30616"/>
    </ligand>
</feature>
<dbReference type="InterPro" id="IPR023437">
    <property type="entry name" value="Arg_succ_synth_type2_subfam"/>
</dbReference>
<comment type="similarity">
    <text evidence="3 15">Belongs to the argininosuccinate synthase family. Type 2 subfamily.</text>
</comment>
<feature type="binding site" evidence="15">
    <location>
        <begin position="17"/>
        <end position="25"/>
    </location>
    <ligand>
        <name>ATP</name>
        <dbReference type="ChEBI" id="CHEBI:30616"/>
    </ligand>
</feature>
<comment type="catalytic activity">
    <reaction evidence="14 15">
        <text>L-citrulline + L-aspartate + ATP = 2-(N(omega)-L-arginino)succinate + AMP + diphosphate + H(+)</text>
        <dbReference type="Rhea" id="RHEA:10932"/>
        <dbReference type="ChEBI" id="CHEBI:15378"/>
        <dbReference type="ChEBI" id="CHEBI:29991"/>
        <dbReference type="ChEBI" id="CHEBI:30616"/>
        <dbReference type="ChEBI" id="CHEBI:33019"/>
        <dbReference type="ChEBI" id="CHEBI:57472"/>
        <dbReference type="ChEBI" id="CHEBI:57743"/>
        <dbReference type="ChEBI" id="CHEBI:456215"/>
        <dbReference type="EC" id="6.3.4.5"/>
    </reaction>
</comment>
<evidence type="ECO:0000313" key="18">
    <source>
        <dbReference type="EMBL" id="MBB5492359.1"/>
    </source>
</evidence>
<dbReference type="InterPro" id="IPR048267">
    <property type="entry name" value="Arginosuc_syn_N"/>
</dbReference>
<keyword evidence="19" id="KW-1185">Reference proteome</keyword>
<dbReference type="InterPro" id="IPR018223">
    <property type="entry name" value="Arginosuc_synth_CS"/>
</dbReference>
<organism evidence="18 19">
    <name type="scientific">Nocardiopsis metallicus</name>
    <dbReference type="NCBI Taxonomy" id="179819"/>
    <lineage>
        <taxon>Bacteria</taxon>
        <taxon>Bacillati</taxon>
        <taxon>Actinomycetota</taxon>
        <taxon>Actinomycetes</taxon>
        <taxon>Streptosporangiales</taxon>
        <taxon>Nocardiopsidaceae</taxon>
        <taxon>Nocardiopsis</taxon>
    </lineage>
</organism>
<feature type="binding site" evidence="15">
    <location>
        <position position="129"/>
    </location>
    <ligand>
        <name>ATP</name>
        <dbReference type="ChEBI" id="CHEBI:30616"/>
    </ligand>
</feature>
<evidence type="ECO:0000256" key="2">
    <source>
        <dbReference type="ARBA" id="ARBA00004967"/>
    </source>
</evidence>
<evidence type="ECO:0000256" key="12">
    <source>
        <dbReference type="ARBA" id="ARBA00022840"/>
    </source>
</evidence>
<evidence type="ECO:0000259" key="17">
    <source>
        <dbReference type="Pfam" id="PF20979"/>
    </source>
</evidence>
<name>A0A840W5V2_9ACTN</name>
<evidence type="ECO:0000256" key="8">
    <source>
        <dbReference type="ARBA" id="ARBA00022571"/>
    </source>
</evidence>
<dbReference type="GO" id="GO:0006526">
    <property type="term" value="P:L-arginine biosynthetic process"/>
    <property type="evidence" value="ECO:0007669"/>
    <property type="project" value="UniProtKB-UniRule"/>
</dbReference>
<keyword evidence="12 15" id="KW-0067">ATP-binding</keyword>
<dbReference type="Gene3D" id="1.10.287.400">
    <property type="match status" value="1"/>
</dbReference>
<feature type="binding site" evidence="15">
    <location>
        <position position="203"/>
    </location>
    <ligand>
        <name>L-citrulline</name>
        <dbReference type="ChEBI" id="CHEBI:57743"/>
    </ligand>
</feature>
<dbReference type="InterPro" id="IPR048268">
    <property type="entry name" value="Arginosuc_syn_C"/>
</dbReference>
<keyword evidence="8 15" id="KW-0055">Arginine biosynthesis</keyword>
<dbReference type="InterPro" id="IPR014729">
    <property type="entry name" value="Rossmann-like_a/b/a_fold"/>
</dbReference>
<accession>A0A840W5V2</accession>
<feature type="binding site" evidence="15">
    <location>
        <position position="194"/>
    </location>
    <ligand>
        <name>ATP</name>
        <dbReference type="ChEBI" id="CHEBI:30616"/>
    </ligand>
</feature>
<dbReference type="PANTHER" id="PTHR11587:SF2">
    <property type="entry name" value="ARGININOSUCCINATE SYNTHASE"/>
    <property type="match status" value="1"/>
</dbReference>
<proteinExistence type="inferred from homology"/>
<evidence type="ECO:0000256" key="5">
    <source>
        <dbReference type="ARBA" id="ARBA00012286"/>
    </source>
</evidence>
<feature type="binding site" evidence="15">
    <location>
        <position position="136"/>
    </location>
    <ligand>
        <name>ATP</name>
        <dbReference type="ChEBI" id="CHEBI:30616"/>
    </ligand>
</feature>
<dbReference type="GO" id="GO:0000050">
    <property type="term" value="P:urea cycle"/>
    <property type="evidence" value="ECO:0007669"/>
    <property type="project" value="TreeGrafter"/>
</dbReference>
<evidence type="ECO:0000256" key="1">
    <source>
        <dbReference type="ARBA" id="ARBA00004496"/>
    </source>
</evidence>
<evidence type="ECO:0000256" key="15">
    <source>
        <dbReference type="HAMAP-Rule" id="MF_00581"/>
    </source>
</evidence>
<comment type="subcellular location">
    <subcellularLocation>
        <location evidence="1 15">Cytoplasm</location>
    </subcellularLocation>
</comment>
<dbReference type="UniPathway" id="UPA00068">
    <property type="reaction ID" value="UER00113"/>
</dbReference>
<keyword evidence="11 15" id="KW-0547">Nucleotide-binding</keyword>
<feature type="binding site" evidence="15">
    <location>
        <position position="280"/>
    </location>
    <ligand>
        <name>L-citrulline</name>
        <dbReference type="ChEBI" id="CHEBI:57743"/>
    </ligand>
</feature>
<feature type="binding site" evidence="15">
    <location>
        <position position="135"/>
    </location>
    <ligand>
        <name>L-aspartate</name>
        <dbReference type="ChEBI" id="CHEBI:29991"/>
    </ligand>
</feature>
<comment type="subunit">
    <text evidence="4 15">Homotetramer.</text>
</comment>
<evidence type="ECO:0000256" key="11">
    <source>
        <dbReference type="ARBA" id="ARBA00022741"/>
    </source>
</evidence>
<dbReference type="NCBIfam" id="TIGR00032">
    <property type="entry name" value="argG"/>
    <property type="match status" value="1"/>
</dbReference>
<evidence type="ECO:0000256" key="10">
    <source>
        <dbReference type="ARBA" id="ARBA00022605"/>
    </source>
</evidence>
<dbReference type="CDD" id="cd01999">
    <property type="entry name" value="ASS"/>
    <property type="match status" value="1"/>
</dbReference>
<comment type="caution">
    <text evidence="18">The sequence shown here is derived from an EMBL/GenBank/DDBJ whole genome shotgun (WGS) entry which is preliminary data.</text>
</comment>
<sequence length="482" mass="52527">MSKVLTSLPVGERVGIAFSGGLDTSVAVAWMREKGAVPCAYTADIGQYDEPDIASVPGRATDYGAEIGRLVDCREALVEEGLAALACGAFHIRSAGRVYFNTTPIGRAVTGTLLVRAMLEDGVQIWGDGSTYKGNDIERFYRYGLLANPSLRIYKPWLDADFVTELGGRKEMSEWLQERDLPYRDSTEKAYSTDANIWGATHEAKALEHLDTGIEIVDPIMGVRFWDPEVEVATEDVTIGFEKGRPVNINGKTFANSVELVLEANAIGGRHGMGMSDQIENRVIEAKSRGIYEAPGMALLFAAYERLVNAIHNEDTLATYHNEGRRLGRLMYEGRWLEPQALMQREALQRWVGTAVTGEVTLRLRRGDDYSIMDTTGAAFSYHPDKLSMERTEDSAFGPSDRIGQLTMRNLDIADSRAKLEEYAALGMVGESTHPTSIGAAQAASTGLIGAMPEGGAETIASRGQGSEDDLLDYAAMEAGTD</sequence>
<evidence type="ECO:0000256" key="13">
    <source>
        <dbReference type="ARBA" id="ARBA00029916"/>
    </source>
</evidence>
<dbReference type="Gene3D" id="3.90.1260.10">
    <property type="entry name" value="Argininosuccinate synthetase, chain A, domain 2"/>
    <property type="match status" value="1"/>
</dbReference>
<dbReference type="Pfam" id="PF20979">
    <property type="entry name" value="Arginosuc_syn_C"/>
    <property type="match status" value="1"/>
</dbReference>
<feature type="domain" description="Arginosuccinate synthase-like N-terminal" evidence="16">
    <location>
        <begin position="14"/>
        <end position="161"/>
    </location>
</feature>
<dbReference type="EMBL" id="JACHDO010000001">
    <property type="protein sequence ID" value="MBB5492359.1"/>
    <property type="molecule type" value="Genomic_DNA"/>
</dbReference>
<evidence type="ECO:0000256" key="4">
    <source>
        <dbReference type="ARBA" id="ARBA00011881"/>
    </source>
</evidence>
<dbReference type="EC" id="6.3.4.5" evidence="5 15"/>
<dbReference type="SUPFAM" id="SSF52402">
    <property type="entry name" value="Adenine nucleotide alpha hydrolases-like"/>
    <property type="match status" value="1"/>
</dbReference>
<dbReference type="PROSITE" id="PS00564">
    <property type="entry name" value="ARGININOSUCCIN_SYN_1"/>
    <property type="match status" value="1"/>
</dbReference>
<evidence type="ECO:0000313" key="19">
    <source>
        <dbReference type="Proteomes" id="UP000579647"/>
    </source>
</evidence>
<dbReference type="InterPro" id="IPR024074">
    <property type="entry name" value="AS_cat/multimer_dom_body"/>
</dbReference>
<feature type="binding site" evidence="15">
    <location>
        <position position="201"/>
    </location>
    <ligand>
        <name>L-citrulline</name>
        <dbReference type="ChEBI" id="CHEBI:57743"/>
    </ligand>
</feature>
<dbReference type="RefSeq" id="WP_184365838.1">
    <property type="nucleotide sequence ID" value="NZ_BAAAKM010000003.1"/>
</dbReference>
<feature type="binding site" evidence="15">
    <location>
        <position position="136"/>
    </location>
    <ligand>
        <name>L-aspartate</name>
        <dbReference type="ChEBI" id="CHEBI:29991"/>
    </ligand>
</feature>
<dbReference type="InterPro" id="IPR001518">
    <property type="entry name" value="Arginosuc_synth"/>
</dbReference>
<protein>
    <recommendedName>
        <fullName evidence="6 15">Argininosuccinate synthase</fullName>
        <ecNumber evidence="5 15">6.3.4.5</ecNumber>
    </recommendedName>
    <alternativeName>
        <fullName evidence="13 15">Citrulline--aspartate ligase</fullName>
    </alternativeName>
</protein>
<dbReference type="NCBIfam" id="NF003779">
    <property type="entry name" value="PRK05370.1"/>
    <property type="match status" value="1"/>
</dbReference>
<dbReference type="GO" id="GO:0005737">
    <property type="term" value="C:cytoplasm"/>
    <property type="evidence" value="ECO:0007669"/>
    <property type="project" value="UniProtKB-SubCell"/>
</dbReference>
<evidence type="ECO:0000256" key="7">
    <source>
        <dbReference type="ARBA" id="ARBA00022490"/>
    </source>
</evidence>
<dbReference type="GO" id="GO:0005524">
    <property type="term" value="F:ATP binding"/>
    <property type="evidence" value="ECO:0007669"/>
    <property type="project" value="UniProtKB-UniRule"/>
</dbReference>